<gene>
    <name evidence="1" type="ORF">I4F81_003320</name>
</gene>
<reference evidence="1" key="1">
    <citation type="submission" date="2019-11" db="EMBL/GenBank/DDBJ databases">
        <title>Nori genome reveals adaptations in red seaweeds to the harsh intertidal environment.</title>
        <authorList>
            <person name="Wang D."/>
            <person name="Mao Y."/>
        </authorList>
    </citation>
    <scope>NUCLEOTIDE SEQUENCE</scope>
    <source>
        <tissue evidence="1">Gametophyte</tissue>
    </source>
</reference>
<protein>
    <submittedName>
        <fullName evidence="1">Uncharacterized protein</fullName>
    </submittedName>
</protein>
<sequence>MHAHLWAALERDAAAAGRSVVLVSLVAAAGLSLSEVVAVAEPGTGRVDLFPAPEYAHLDDAIPAAMVAAAAAKHGGQALRVVVR</sequence>
<organism evidence="1 2">
    <name type="scientific">Pyropia yezoensis</name>
    <name type="common">Susabi-nori</name>
    <name type="synonym">Porphyra yezoensis</name>
    <dbReference type="NCBI Taxonomy" id="2788"/>
    <lineage>
        <taxon>Eukaryota</taxon>
        <taxon>Rhodophyta</taxon>
        <taxon>Bangiophyceae</taxon>
        <taxon>Bangiales</taxon>
        <taxon>Bangiaceae</taxon>
        <taxon>Pyropia</taxon>
    </lineage>
</organism>
<comment type="caution">
    <text evidence="1">The sequence shown here is derived from an EMBL/GenBank/DDBJ whole genome shotgun (WGS) entry which is preliminary data.</text>
</comment>
<name>A0ACC3BS67_PYRYE</name>
<evidence type="ECO:0000313" key="1">
    <source>
        <dbReference type="EMBL" id="KAK1860732.1"/>
    </source>
</evidence>
<proteinExistence type="predicted"/>
<dbReference type="Proteomes" id="UP000798662">
    <property type="component" value="Chromosome 1"/>
</dbReference>
<keyword evidence="2" id="KW-1185">Reference proteome</keyword>
<dbReference type="EMBL" id="CM020618">
    <property type="protein sequence ID" value="KAK1860732.1"/>
    <property type="molecule type" value="Genomic_DNA"/>
</dbReference>
<evidence type="ECO:0000313" key="2">
    <source>
        <dbReference type="Proteomes" id="UP000798662"/>
    </source>
</evidence>
<accession>A0ACC3BS67</accession>